<evidence type="ECO:0000313" key="1">
    <source>
        <dbReference type="EMBL" id="ABK77914.1"/>
    </source>
</evidence>
<reference evidence="1 2" key="1">
    <citation type="journal article" date="2006" name="Proc. Natl. Acad. Sci. U.S.A.">
        <title>Genomic analysis of the uncultivated marine crenarchaeote Cenarchaeum symbiosum.</title>
        <authorList>
            <person name="Hallam S.J."/>
            <person name="Konstantinidis K.T."/>
            <person name="Putnam N."/>
            <person name="Schleper C."/>
            <person name="Watanabe Y."/>
            <person name="Sugahara J."/>
            <person name="Preston C."/>
            <person name="de la Torre J."/>
            <person name="Richardson P.M."/>
            <person name="DeLong E.F."/>
        </authorList>
    </citation>
    <scope>NUCLEOTIDE SEQUENCE [LARGE SCALE GENOMIC DNA]</scope>
    <source>
        <strain evidence="2">A</strain>
    </source>
</reference>
<dbReference type="STRING" id="414004.CENSYa_1291"/>
<evidence type="ECO:0008006" key="3">
    <source>
        <dbReference type="Google" id="ProtNLM"/>
    </source>
</evidence>
<accession>A0RX47</accession>
<evidence type="ECO:0000313" key="2">
    <source>
        <dbReference type="Proteomes" id="UP000000758"/>
    </source>
</evidence>
<gene>
    <name evidence="1" type="ordered locus">CENSYa_1291</name>
</gene>
<dbReference type="KEGG" id="csy:CENSYa_1291"/>
<dbReference type="HOGENOM" id="CLU_161796_0_0_2"/>
<proteinExistence type="predicted"/>
<organism evidence="1 2">
    <name type="scientific">Cenarchaeum symbiosum (strain A)</name>
    <dbReference type="NCBI Taxonomy" id="414004"/>
    <lineage>
        <taxon>Archaea</taxon>
        <taxon>Nitrososphaerota</taxon>
        <taxon>Candidatus Cenarchaeales</taxon>
        <taxon>Candidatus Cenarchaeaceae</taxon>
        <taxon>Candidatus Cenarchaeum</taxon>
    </lineage>
</organism>
<dbReference type="Proteomes" id="UP000000758">
    <property type="component" value="Chromosome"/>
</dbReference>
<sequence>MDAQKLAGLAPLVIYDDRCSACTRFARAVGFLARGRFLLVGHYSQMGGEMRALLEPGARDVFWFIDGRTAFGGRPALLPMLRALVLGRGRRRGGEAAGECSSECGASAVLLRSASLLKKGKIVELLPS</sequence>
<dbReference type="EMBL" id="DP000238">
    <property type="protein sequence ID" value="ABK77914.1"/>
    <property type="molecule type" value="Genomic_DNA"/>
</dbReference>
<keyword evidence="2" id="KW-1185">Reference proteome</keyword>
<dbReference type="AlphaFoldDB" id="A0RX47"/>
<dbReference type="EnsemblBacteria" id="ABK77914">
    <property type="protein sequence ID" value="ABK77914"/>
    <property type="gene ID" value="CENSYa_1291"/>
</dbReference>
<name>A0RX47_CENSY</name>
<protein>
    <recommendedName>
        <fullName evidence="3">DUF393 domain-containing protein</fullName>
    </recommendedName>
</protein>